<evidence type="ECO:0000256" key="5">
    <source>
        <dbReference type="ARBA" id="ARBA00052703"/>
    </source>
</evidence>
<accession>D1CIR8</accession>
<dbReference type="EMBL" id="CP001826">
    <property type="protein sequence ID" value="ACZ43638.1"/>
    <property type="molecule type" value="Genomic_DNA"/>
</dbReference>
<sequence>MQLDVTESEVRQLLSMQELIPAMERALAAFSAGRVVQPTRLMLPVTDHEGFLGVMPAYTGSALGVKLVTLYPQNKDLPTHHAVVILFRPETGEPLLSMDGTYITEARTAAVSAVATHYLAREDASVLALIGAGVQARSHLEALRLVRHFREVRVWSPRSAPEFARRHGVTAAASAEEAVRGADVVVTATTSRTPVLRGEWLSPGTHINAVGAPRPDWRELDDELLRRACIYVDSSEAAMRESGDVIAAGHFFAELGEVIAGSKPGRQSRDEITLFKSLGLAVEDVTAAELVYKKVRGQAAGG</sequence>
<keyword evidence="3" id="KW-0520">NAD</keyword>
<dbReference type="RefSeq" id="WP_012876669.1">
    <property type="nucleotide sequence ID" value="NC_013526.1"/>
</dbReference>
<dbReference type="PANTHER" id="PTHR13812">
    <property type="entry name" value="KETIMINE REDUCTASE MU-CRYSTALLIN"/>
    <property type="match status" value="1"/>
</dbReference>
<dbReference type="FunFam" id="3.30.1780.10:FF:000002">
    <property type="entry name" value="Ornithine cyclodeaminase"/>
    <property type="match status" value="1"/>
</dbReference>
<organism evidence="9 10">
    <name type="scientific">Thermobaculum terrenum (strain ATCC BAA-798 / CCMEE 7001 / YNP1)</name>
    <dbReference type="NCBI Taxonomy" id="525904"/>
    <lineage>
        <taxon>Bacteria</taxon>
        <taxon>Bacillati</taxon>
        <taxon>Chloroflexota</taxon>
        <taxon>Chloroflexia</taxon>
        <taxon>Candidatus Thermobaculales</taxon>
        <taxon>Candidatus Thermobaculaceae</taxon>
        <taxon>Thermobaculum</taxon>
    </lineage>
</organism>
<dbReference type="InterPro" id="IPR023401">
    <property type="entry name" value="ODC_N"/>
</dbReference>
<dbReference type="PANTHER" id="PTHR13812:SF19">
    <property type="entry name" value="KETIMINE REDUCTASE MU-CRYSTALLIN"/>
    <property type="match status" value="1"/>
</dbReference>
<keyword evidence="2" id="KW-0560">Oxidoreductase</keyword>
<dbReference type="Proteomes" id="UP000000323">
    <property type="component" value="Chromosome 2"/>
</dbReference>
<name>D1CIR8_THET1</name>
<evidence type="ECO:0000256" key="2">
    <source>
        <dbReference type="ARBA" id="ARBA00023002"/>
    </source>
</evidence>
<comment type="catalytic activity">
    <reaction evidence="4">
        <text>L-proline + NAD(+) = 1-pyrroline-2-carboxylate + NADH + H(+)</text>
        <dbReference type="Rhea" id="RHEA:20321"/>
        <dbReference type="ChEBI" id="CHEBI:15378"/>
        <dbReference type="ChEBI" id="CHEBI:39785"/>
        <dbReference type="ChEBI" id="CHEBI:57540"/>
        <dbReference type="ChEBI" id="CHEBI:57945"/>
        <dbReference type="ChEBI" id="CHEBI:60039"/>
        <dbReference type="EC" id="1.5.1.49"/>
    </reaction>
</comment>
<dbReference type="InterPro" id="IPR036291">
    <property type="entry name" value="NAD(P)-bd_dom_sf"/>
</dbReference>
<dbReference type="Pfam" id="PF02423">
    <property type="entry name" value="OCD_Mu_crystall"/>
    <property type="match status" value="1"/>
</dbReference>
<dbReference type="SUPFAM" id="SSF51735">
    <property type="entry name" value="NAD(P)-binding Rossmann-fold domains"/>
    <property type="match status" value="1"/>
</dbReference>
<dbReference type="FunFam" id="3.40.50.720:FF:000311">
    <property type="entry name" value="Ornithine cyclodeaminase"/>
    <property type="match status" value="1"/>
</dbReference>
<dbReference type="KEGG" id="ttr:Tter_2752"/>
<comment type="catalytic activity">
    <reaction evidence="5">
        <text>L-proline + NADP(+) = 1-pyrroline-2-carboxylate + NADPH + H(+)</text>
        <dbReference type="Rhea" id="RHEA:20317"/>
        <dbReference type="ChEBI" id="CHEBI:15378"/>
        <dbReference type="ChEBI" id="CHEBI:39785"/>
        <dbReference type="ChEBI" id="CHEBI:57783"/>
        <dbReference type="ChEBI" id="CHEBI:58349"/>
        <dbReference type="ChEBI" id="CHEBI:60039"/>
        <dbReference type="EC" id="1.5.1.49"/>
    </reaction>
</comment>
<evidence type="ECO:0000256" key="7">
    <source>
        <dbReference type="ARBA" id="ARBA00070669"/>
    </source>
</evidence>
<dbReference type="HOGENOM" id="CLU_042088_1_1_0"/>
<protein>
    <recommendedName>
        <fullName evidence="7">Delta(1)-pyrroline-2-carboxylate reductase</fullName>
        <ecNumber evidence="6">1.5.1.49</ecNumber>
    </recommendedName>
    <alternativeName>
        <fullName evidence="8">Proline ketimine reductase</fullName>
    </alternativeName>
</protein>
<dbReference type="Gene3D" id="3.30.1780.10">
    <property type="entry name" value="ornithine cyclodeaminase, domain 1"/>
    <property type="match status" value="1"/>
</dbReference>
<proteinExistence type="inferred from homology"/>
<dbReference type="OrthoDB" id="9801817at2"/>
<dbReference type="EC" id="1.5.1.49" evidence="6"/>
<dbReference type="PIRSF" id="PIRSF001439">
    <property type="entry name" value="CryM"/>
    <property type="match status" value="1"/>
</dbReference>
<dbReference type="STRING" id="525904.Tter_2752"/>
<evidence type="ECO:0000313" key="9">
    <source>
        <dbReference type="EMBL" id="ACZ43638.1"/>
    </source>
</evidence>
<dbReference type="GO" id="GO:0016491">
    <property type="term" value="F:oxidoreductase activity"/>
    <property type="evidence" value="ECO:0007669"/>
    <property type="project" value="UniProtKB-KW"/>
</dbReference>
<dbReference type="AlphaFoldDB" id="D1CIR8"/>
<evidence type="ECO:0000256" key="1">
    <source>
        <dbReference type="ARBA" id="ARBA00008903"/>
    </source>
</evidence>
<keyword evidence="9" id="KW-0456">Lyase</keyword>
<dbReference type="GO" id="GO:0042562">
    <property type="term" value="F:hormone binding"/>
    <property type="evidence" value="ECO:0007669"/>
    <property type="project" value="TreeGrafter"/>
</dbReference>
<evidence type="ECO:0000256" key="4">
    <source>
        <dbReference type="ARBA" id="ARBA00050354"/>
    </source>
</evidence>
<dbReference type="GO" id="GO:0019752">
    <property type="term" value="P:carboxylic acid metabolic process"/>
    <property type="evidence" value="ECO:0007669"/>
    <property type="project" value="UniProtKB-ARBA"/>
</dbReference>
<dbReference type="GO" id="GO:0005737">
    <property type="term" value="C:cytoplasm"/>
    <property type="evidence" value="ECO:0007669"/>
    <property type="project" value="TreeGrafter"/>
</dbReference>
<dbReference type="GO" id="GO:0016829">
    <property type="term" value="F:lyase activity"/>
    <property type="evidence" value="ECO:0007669"/>
    <property type="project" value="UniProtKB-KW"/>
</dbReference>
<evidence type="ECO:0000256" key="6">
    <source>
        <dbReference type="ARBA" id="ARBA00067080"/>
    </source>
</evidence>
<comment type="similarity">
    <text evidence="1">Belongs to the ornithine cyclodeaminase/mu-crystallin family.</text>
</comment>
<keyword evidence="10" id="KW-1185">Reference proteome</keyword>
<gene>
    <name evidence="9" type="ordered locus">Tter_2752</name>
</gene>
<evidence type="ECO:0000313" key="10">
    <source>
        <dbReference type="Proteomes" id="UP000000323"/>
    </source>
</evidence>
<dbReference type="eggNOG" id="COG2423">
    <property type="taxonomic scope" value="Bacteria"/>
</dbReference>
<reference evidence="10" key="1">
    <citation type="journal article" date="2010" name="Stand. Genomic Sci.">
        <title>Complete genome sequence of 'Thermobaculum terrenum' type strain (YNP1).</title>
        <authorList>
            <person name="Kiss H."/>
            <person name="Cleland D."/>
            <person name="Lapidus A."/>
            <person name="Lucas S."/>
            <person name="Glavina Del Rio T."/>
            <person name="Nolan M."/>
            <person name="Tice H."/>
            <person name="Han C."/>
            <person name="Goodwin L."/>
            <person name="Pitluck S."/>
            <person name="Liolios K."/>
            <person name="Ivanova N."/>
            <person name="Mavromatis K."/>
            <person name="Ovchinnikova G."/>
            <person name="Pati A."/>
            <person name="Chen A."/>
            <person name="Palaniappan K."/>
            <person name="Land M."/>
            <person name="Hauser L."/>
            <person name="Chang Y."/>
            <person name="Jeffries C."/>
            <person name="Lu M."/>
            <person name="Brettin T."/>
            <person name="Detter J."/>
            <person name="Goker M."/>
            <person name="Tindall B."/>
            <person name="Beck B."/>
            <person name="McDermott T."/>
            <person name="Woyke T."/>
            <person name="Bristow J."/>
            <person name="Eisen J."/>
            <person name="Markowitz V."/>
            <person name="Hugenholtz P."/>
            <person name="Kyrpides N."/>
            <person name="Klenk H."/>
            <person name="Cheng J."/>
        </authorList>
    </citation>
    <scope>NUCLEOTIDE SEQUENCE [LARGE SCALE GENOMIC DNA]</scope>
    <source>
        <strain evidence="10">ATCC BAA-798 / YNP1</strain>
    </source>
</reference>
<evidence type="ECO:0000256" key="8">
    <source>
        <dbReference type="ARBA" id="ARBA00078572"/>
    </source>
</evidence>
<dbReference type="Gene3D" id="3.40.50.720">
    <property type="entry name" value="NAD(P)-binding Rossmann-like Domain"/>
    <property type="match status" value="1"/>
</dbReference>
<dbReference type="InterPro" id="IPR003462">
    <property type="entry name" value="ODC_Mu_crystall"/>
</dbReference>
<evidence type="ECO:0000256" key="3">
    <source>
        <dbReference type="ARBA" id="ARBA00023027"/>
    </source>
</evidence>